<dbReference type="OrthoDB" id="517356at2"/>
<organism evidence="9 10">
    <name type="scientific">Helicobacter enhydrae</name>
    <dbReference type="NCBI Taxonomy" id="222136"/>
    <lineage>
        <taxon>Bacteria</taxon>
        <taxon>Pseudomonadati</taxon>
        <taxon>Campylobacterota</taxon>
        <taxon>Epsilonproteobacteria</taxon>
        <taxon>Campylobacterales</taxon>
        <taxon>Helicobacteraceae</taxon>
        <taxon>Helicobacter</taxon>
    </lineage>
</organism>
<dbReference type="NCBIfam" id="TIGR00556">
    <property type="entry name" value="pantethn_trn"/>
    <property type="match status" value="1"/>
</dbReference>
<dbReference type="InterPro" id="IPR008278">
    <property type="entry name" value="4-PPantetheinyl_Trfase_dom"/>
</dbReference>
<dbReference type="GO" id="GO:0008897">
    <property type="term" value="F:holo-[acyl-carrier-protein] synthase activity"/>
    <property type="evidence" value="ECO:0007669"/>
    <property type="project" value="InterPro"/>
</dbReference>
<keyword evidence="6" id="KW-0443">Lipid metabolism</keyword>
<proteinExistence type="predicted"/>
<dbReference type="Gene3D" id="3.90.470.20">
    <property type="entry name" value="4'-phosphopantetheinyl transferase domain"/>
    <property type="match status" value="1"/>
</dbReference>
<evidence type="ECO:0000313" key="9">
    <source>
        <dbReference type="EMBL" id="ANV97809.1"/>
    </source>
</evidence>
<dbReference type="InterPro" id="IPR037143">
    <property type="entry name" value="4-PPantetheinyl_Trfase_dom_sf"/>
</dbReference>
<dbReference type="Proteomes" id="UP000092884">
    <property type="component" value="Chromosome"/>
</dbReference>
<evidence type="ECO:0000256" key="3">
    <source>
        <dbReference type="ARBA" id="ARBA00022723"/>
    </source>
</evidence>
<dbReference type="InterPro" id="IPR002582">
    <property type="entry name" value="ACPS"/>
</dbReference>
<sequence length="119" mass="13165">MIGIDVVGIERIRKVCERFPQKFVPYFLSEAEQKLCQSGGVWNHQRIAGFWAIKEAVSKALGVGISQELGFLDICITKDARGRPIVCLTEEKCKAFAISRIDVSVTHDCGVSIAVAHIF</sequence>
<dbReference type="AlphaFoldDB" id="A0A1B1U4Y1"/>
<reference evidence="10" key="1">
    <citation type="submission" date="2016-07" db="EMBL/GenBank/DDBJ databases">
        <authorList>
            <person name="Florea S."/>
            <person name="Webb J.S."/>
            <person name="Jaromczyk J."/>
            <person name="Schardl C.L."/>
        </authorList>
    </citation>
    <scope>NUCLEOTIDE SEQUENCE [LARGE SCALE GENOMIC DNA]</scope>
    <source>
        <strain evidence="10">MIT 01-6242</strain>
    </source>
</reference>
<dbReference type="KEGG" id="het:BBW65_02870"/>
<keyword evidence="7" id="KW-0275">Fatty acid biosynthesis</keyword>
<evidence type="ECO:0000313" key="10">
    <source>
        <dbReference type="Proteomes" id="UP000092884"/>
    </source>
</evidence>
<evidence type="ECO:0000256" key="6">
    <source>
        <dbReference type="ARBA" id="ARBA00023098"/>
    </source>
</evidence>
<dbReference type="EMBL" id="CP016503">
    <property type="protein sequence ID" value="ANV97809.1"/>
    <property type="molecule type" value="Genomic_DNA"/>
</dbReference>
<dbReference type="InterPro" id="IPR004568">
    <property type="entry name" value="Ppantetheine-prot_Trfase_dom"/>
</dbReference>
<dbReference type="NCBIfam" id="TIGR00516">
    <property type="entry name" value="acpS"/>
    <property type="match status" value="1"/>
</dbReference>
<dbReference type="RefSeq" id="WP_066339449.1">
    <property type="nucleotide sequence ID" value="NZ_CP016503.1"/>
</dbReference>
<evidence type="ECO:0000256" key="7">
    <source>
        <dbReference type="ARBA" id="ARBA00023160"/>
    </source>
</evidence>
<gene>
    <name evidence="9" type="ORF">BBW65_02870</name>
</gene>
<evidence type="ECO:0000256" key="2">
    <source>
        <dbReference type="ARBA" id="ARBA00022679"/>
    </source>
</evidence>
<keyword evidence="5" id="KW-0460">Magnesium</keyword>
<dbReference type="Pfam" id="PF01648">
    <property type="entry name" value="ACPS"/>
    <property type="match status" value="1"/>
</dbReference>
<dbReference type="SUPFAM" id="SSF56214">
    <property type="entry name" value="4'-phosphopantetheinyl transferase"/>
    <property type="match status" value="1"/>
</dbReference>
<keyword evidence="4" id="KW-0276">Fatty acid metabolism</keyword>
<evidence type="ECO:0000256" key="5">
    <source>
        <dbReference type="ARBA" id="ARBA00022842"/>
    </source>
</evidence>
<evidence type="ECO:0000256" key="4">
    <source>
        <dbReference type="ARBA" id="ARBA00022832"/>
    </source>
</evidence>
<keyword evidence="2" id="KW-0808">Transferase</keyword>
<keyword evidence="1" id="KW-0444">Lipid biosynthesis</keyword>
<dbReference type="GO" id="GO:0000287">
    <property type="term" value="F:magnesium ion binding"/>
    <property type="evidence" value="ECO:0007669"/>
    <property type="project" value="InterPro"/>
</dbReference>
<evidence type="ECO:0000256" key="1">
    <source>
        <dbReference type="ARBA" id="ARBA00022516"/>
    </source>
</evidence>
<keyword evidence="3" id="KW-0479">Metal-binding</keyword>
<name>A0A1B1U4Y1_9HELI</name>
<dbReference type="GO" id="GO:0006633">
    <property type="term" value="P:fatty acid biosynthetic process"/>
    <property type="evidence" value="ECO:0007669"/>
    <property type="project" value="UniProtKB-KW"/>
</dbReference>
<accession>A0A1B1U4Y1</accession>
<evidence type="ECO:0000259" key="8">
    <source>
        <dbReference type="Pfam" id="PF01648"/>
    </source>
</evidence>
<feature type="domain" description="4'-phosphopantetheinyl transferase" evidence="8">
    <location>
        <begin position="2"/>
        <end position="92"/>
    </location>
</feature>
<protein>
    <recommendedName>
        <fullName evidence="8">4'-phosphopantetheinyl transferase domain-containing protein</fullName>
    </recommendedName>
</protein>
<dbReference type="STRING" id="222136.BBW65_02870"/>
<keyword evidence="10" id="KW-1185">Reference proteome</keyword>